<dbReference type="InterPro" id="IPR006594">
    <property type="entry name" value="LisH"/>
</dbReference>
<feature type="compositionally biased region" description="Low complexity" evidence="1">
    <location>
        <begin position="704"/>
        <end position="719"/>
    </location>
</feature>
<protein>
    <recommendedName>
        <fullName evidence="2">START domain-containing protein</fullName>
    </recommendedName>
</protein>
<feature type="domain" description="START" evidence="2">
    <location>
        <begin position="486"/>
        <end position="654"/>
    </location>
</feature>
<proteinExistence type="predicted"/>
<organism evidence="3 4">
    <name type="scientific">Agaricus bisporus var. burnettii</name>
    <dbReference type="NCBI Taxonomy" id="192524"/>
    <lineage>
        <taxon>Eukaryota</taxon>
        <taxon>Fungi</taxon>
        <taxon>Dikarya</taxon>
        <taxon>Basidiomycota</taxon>
        <taxon>Agaricomycotina</taxon>
        <taxon>Agaricomycetes</taxon>
        <taxon>Agaricomycetidae</taxon>
        <taxon>Agaricales</taxon>
        <taxon>Agaricineae</taxon>
        <taxon>Agaricaceae</taxon>
        <taxon>Agaricus</taxon>
    </lineage>
</organism>
<dbReference type="PANTHER" id="PTHR19308">
    <property type="entry name" value="PHOSPHATIDYLCHOLINE TRANSFER PROTEIN"/>
    <property type="match status" value="1"/>
</dbReference>
<feature type="region of interest" description="Disordered" evidence="1">
    <location>
        <begin position="2065"/>
        <end position="2275"/>
    </location>
</feature>
<feature type="compositionally biased region" description="Gly residues" evidence="1">
    <location>
        <begin position="856"/>
        <end position="869"/>
    </location>
</feature>
<dbReference type="PANTHER" id="PTHR19308:SF54">
    <property type="entry name" value="START DOMAIN-CONTAINING PROTEIN"/>
    <property type="match status" value="1"/>
</dbReference>
<dbReference type="Proteomes" id="UP000629468">
    <property type="component" value="Unassembled WGS sequence"/>
</dbReference>
<feature type="compositionally biased region" description="Pro residues" evidence="1">
    <location>
        <begin position="2481"/>
        <end position="2492"/>
    </location>
</feature>
<feature type="compositionally biased region" description="Low complexity" evidence="1">
    <location>
        <begin position="1888"/>
        <end position="1909"/>
    </location>
</feature>
<accession>A0A8H7C825</accession>
<dbReference type="GO" id="GO:0005737">
    <property type="term" value="C:cytoplasm"/>
    <property type="evidence" value="ECO:0007669"/>
    <property type="project" value="UniProtKB-ARBA"/>
</dbReference>
<feature type="region of interest" description="Disordered" evidence="1">
    <location>
        <begin position="1951"/>
        <end position="1977"/>
    </location>
</feature>
<gene>
    <name evidence="3" type="ORF">Agabi119p4_6251</name>
</gene>
<feature type="region of interest" description="Disordered" evidence="1">
    <location>
        <begin position="838"/>
        <end position="878"/>
    </location>
</feature>
<feature type="compositionally biased region" description="Gly residues" evidence="1">
    <location>
        <begin position="2525"/>
        <end position="2542"/>
    </location>
</feature>
<dbReference type="Gene3D" id="3.30.530.20">
    <property type="match status" value="3"/>
</dbReference>
<evidence type="ECO:0000256" key="1">
    <source>
        <dbReference type="SAM" id="MobiDB-lite"/>
    </source>
</evidence>
<feature type="compositionally biased region" description="Pro residues" evidence="1">
    <location>
        <begin position="2156"/>
        <end position="2169"/>
    </location>
</feature>
<feature type="region of interest" description="Disordered" evidence="1">
    <location>
        <begin position="1700"/>
        <end position="1753"/>
    </location>
</feature>
<feature type="compositionally biased region" description="Polar residues" evidence="1">
    <location>
        <begin position="2401"/>
        <end position="2410"/>
    </location>
</feature>
<name>A0A8H7C825_AGABI</name>
<evidence type="ECO:0000313" key="4">
    <source>
        <dbReference type="Proteomes" id="UP000629468"/>
    </source>
</evidence>
<feature type="region of interest" description="Disordered" evidence="1">
    <location>
        <begin position="703"/>
        <end position="729"/>
    </location>
</feature>
<dbReference type="Pfam" id="PF01852">
    <property type="entry name" value="START"/>
    <property type="match status" value="1"/>
</dbReference>
<feature type="compositionally biased region" description="Gly residues" evidence="1">
    <location>
        <begin position="2417"/>
        <end position="2433"/>
    </location>
</feature>
<feature type="compositionally biased region" description="Low complexity" evidence="1">
    <location>
        <begin position="2771"/>
        <end position="2781"/>
    </location>
</feature>
<feature type="region of interest" description="Disordered" evidence="1">
    <location>
        <begin position="1879"/>
        <end position="1939"/>
    </location>
</feature>
<feature type="region of interest" description="Disordered" evidence="1">
    <location>
        <begin position="2481"/>
        <end position="2794"/>
    </location>
</feature>
<feature type="compositionally biased region" description="Low complexity" evidence="1">
    <location>
        <begin position="1700"/>
        <end position="1709"/>
    </location>
</feature>
<reference evidence="3 4" key="1">
    <citation type="journal article" name="Sci. Rep.">
        <title>Telomere-to-telomere assembled and centromere annotated genomes of the two main subspecies of the button mushroom Agaricus bisporus reveal especially polymorphic chromosome ends.</title>
        <authorList>
            <person name="Sonnenberg A.S.M."/>
            <person name="Sedaghat-Telgerd N."/>
            <person name="Lavrijssen B."/>
            <person name="Ohm R.A."/>
            <person name="Hendrickx P.M."/>
            <person name="Scholtmeijer K."/>
            <person name="Baars J.J.P."/>
            <person name="van Peer A."/>
        </authorList>
    </citation>
    <scope>NUCLEOTIDE SEQUENCE [LARGE SCALE GENOMIC DNA]</scope>
    <source>
        <strain evidence="3 4">H119_p4</strain>
    </source>
</reference>
<evidence type="ECO:0000313" key="3">
    <source>
        <dbReference type="EMBL" id="KAF7770277.1"/>
    </source>
</evidence>
<dbReference type="SUPFAM" id="SSF55961">
    <property type="entry name" value="Bet v1-like"/>
    <property type="match status" value="3"/>
</dbReference>
<sequence>MSDGPRLRQTWYNALNDAEAHFRQLLTSTDWKRISTAPGSLNKKGKGRVSIVPELTDVVVHRHAGVAGGDPVYRMLLDVAVGEENVSLESWKAVLTTPELRQEWDPAVEEARLLEMFDHKTRISKTNFTLGWPANPRDAVTIARLFHDANTIIDISTSLPRSLDEPAYLRPSPPYVRSYEKLFAWCIQLVQPQSDKDDPTKKKPARLRITCFWQHDFKAIWAFNSSSSLAQQLSTMTLSLFKTVVKRGNRVAKLSGYGNGVSVDRIRYQIDREALDLEYAIIPEDDEHSMPIEQGQGMEEVLSLREQRRLTRSIECILPSLEGWEVQVTTRASSDEVERLPWSANVLRTNSSTSPSRDQIILRVTHTALPDAYSVLKVKITVEVSAASRGVRLNGIPKTIVEAEERDPLSHFMSPTMLQDIASTADLSATTSVGTASSVNSASSSVTQLNRSTPERSAASAKSILSRVRRNYIYFSSLLQEPEAKWRRTTEGRGVSITQLDSIDPTLVVYRAEATFVGVNLWDLYAAVVTPGARQFWDKQHEDGVLLEDVNELTELWHYKTKPAWPVNGRDSVVLKTVYKSPNAIHVFSFSADEPHLFPNVPIPEPNIIRTQVDLQGWSIEALSPTTTLLTLLEQSDPKGWTNKTSIPTQMINTLAGIGDFAIKCGGPPTVTRLAGAKINEVRYDYEKVSFRVEYEACAKRRTTAATGSGSTTTMTPSRGDGEDSDSHSPAIELELRCDIDTWAASLDIIVDPPPQVITCLRRHRLSIEGGGLWLTLGHDAMFMDDERLQAIIRKAPGKEKGLVMVNGAKIHVDGEEMSEQEIKTLTKQKRVKPVRIPLDQPPVMGNIKKKNAEWGDGGNGGGGDGNSSGGASPLMENKPVDKAINTWASAPKVSSPLTRFLNYYVDQATTTTQQAVAAMTPTGASGETNVTLSSSKVPLQYALEAFSWVQDTHSSSSSSLGSGSTSTASLSPSLLSPSLSGSNSSNTNNNDWTLVSEKPFPTHRKLVPEVSSIIPVYKGSKVIEGFSSDELIPLIVHSECRKKWDDRVGDFKLLESYGGGCWTGFGVEKLGVFPFRDRGFYVASVVVVRGGGGGGILGPGLSRVGSTNVSDETRGGNGRGGSDRVVPSSGTGLHVGGVDHSSTNSRRAIYYVSASFNPESLSSSASQTYVSSKCNPNSLPIGRIHIDAWVLETLDPYTKENYMIPSTRCTRYISMDYAGSIPLAVNYMINSSIIPKSIQGLENFIKTMKEAKPFLPVLRLPKTAMVVGNVGRKEEEMFVGLKNMAWKLRKRDESRLVVWERFSLGERVLSCCVEVELDKEFVEKVRNGIGSGGNANGNGNEELEDATPRPRTAIPLKIASPMEKEDSEATITTSSSSPTNSDTSSISSTSFPIRQYPQRARTVSSTATISPIYAAAASAFEDQRRGRSVSTFITREEMMRPASLPSASSRRSTVMNDLVVMELVVDKKMYPEGYEVRVGSRMKKDVKIGKDGGFIPLEGIESNMTSSVLPLKYSVFAMPLSAMHSSGEAGTRHLVRMVLPTAQIEKMMMMMGAGFGEVRDPLTGEMRKTPSAAAAENKQPQWWSDMLEFGGAVVWVEVRPAKTIASSASSGARGSTSKGSLRKKSRGRGEVVMVNETEVVVVNEAEALTDLGREELMDDKVSKMSVISRVPNDAEALPEELKTPIGITHDLCDLTSSASLEASGSSVSDGKDEKGGGTEGKKKDDNFPGEESPKTMGEEESQPHVSRVASGGGGGASGGLLGFLKNPLLARWGATVDVDKREGSEFAVPGGIGEEMGVWREVKEGEGRRGALSRLIIVAVIAFLLGSLLRSLISPADFVYIGEARPEGEGGGGWRELRRLVEVKYVFGGRRLGRCPNRKGCGVWQEPSKPSSDSNDSSSPSQQPLPRLSPHRPRCTLLSHAPRRPAARRPRYPRRPRPLAHPLEAYLSSMASAPPSQPPPQLGHPSQPSPDPASSVLSWEGDKMFNIYIYDYCHKRGFKKTARELLAEADIAPESTPPINARQGLLFEWWSVFWVLFQAKSNPLGGATEDALTYTQYQTRQAAMRLQNTQSSAPPPPGPPLHLAGASTGGMPHRLNNGLQQGQRPGSFMPNGSLPNGAGPPGVPGPPFTQPNGTSNAGNQHHPHQQGPAFMPGSVPRPPINGPPPPPGQVQQVRGAGTGPFQSPTMAHSPPGSGPPQQTNQFGVPVGTSPHMGNMGMGRNMIPHSPMNPNTQGNTPQPGQQSMQGPSQFTGGRPPSRTTTPADVHPSPSLTQRQVTGDIINMEVLNIPNATLEVLKGELGLAGKDVSALTSNDKQRILTAFRTRRPSIPKPGESMGPGPSNLMRSNLQQAQAMQNRNNKRNSNSPGDEHEHLRTESSPPDRKRARTSPGQTPSMAPMYPGQQQQGTSGMQHPGMQTGAGGMPGGMPGPGGMQGPNPGMSGPMQQGGMQSGASLGMPPGMQGHGPGGLPAPGAPNLVPQGPLPQPGGMPPGAPGMQQGPPGGGPGPGMQHHMGGPTNMMMPGRMVNGGGPHGSGQMGMGPQMGGMPQMSHPMGPPGVPPNMTAYRQNMTKVHQNNMPMNNASPGDSSFNPGLGPQFNPNPGSRPMNNPAIGGQPQHRMHPPASPAPGKDGNKDGKPTDGSPRNQQTPNQGPTTPAPNHQNATSNQGTPVGGPRTAPSPGPGAVMGSLNPMNQAGSMNMGMGGMMGMNQPPPQNSSMSGNSGGGGNNGAPGTGGNGAPGSAAGAGPGGGVGGGSNSGGPNSGISSGIGGGMNSMNPPSSNGNNGDGGGGNGGMGGMQDLVFSHEFMNTLVDGLDPAMVFRPDGDINFERDFGQWFHPEDSLDLK</sequence>
<dbReference type="InterPro" id="IPR002913">
    <property type="entry name" value="START_lipid-bd_dom"/>
</dbReference>
<feature type="region of interest" description="Disordered" evidence="1">
    <location>
        <begin position="2318"/>
        <end position="2435"/>
    </location>
</feature>
<dbReference type="InterPro" id="IPR051213">
    <property type="entry name" value="START_lipid_transfer"/>
</dbReference>
<feature type="compositionally biased region" description="Gly residues" evidence="1">
    <location>
        <begin position="2719"/>
        <end position="2770"/>
    </location>
</feature>
<feature type="compositionally biased region" description="Basic and acidic residues" evidence="1">
    <location>
        <begin position="1710"/>
        <end position="1738"/>
    </location>
</feature>
<feature type="compositionally biased region" description="Polar residues" evidence="1">
    <location>
        <begin position="2131"/>
        <end position="2140"/>
    </location>
</feature>
<feature type="compositionally biased region" description="Polar residues" evidence="1">
    <location>
        <begin position="2563"/>
        <end position="2589"/>
    </location>
</feature>
<feature type="compositionally biased region" description="Basic and acidic residues" evidence="1">
    <location>
        <begin position="2367"/>
        <end position="2382"/>
    </location>
</feature>
<feature type="compositionally biased region" description="Low complexity" evidence="1">
    <location>
        <begin position="2237"/>
        <end position="2262"/>
    </location>
</feature>
<comment type="caution">
    <text evidence="3">The sequence shown here is derived from an EMBL/GenBank/DDBJ whole genome shotgun (WGS) entry which is preliminary data.</text>
</comment>
<feature type="compositionally biased region" description="Pro residues" evidence="1">
    <location>
        <begin position="1956"/>
        <end position="1972"/>
    </location>
</feature>
<feature type="compositionally biased region" description="Polar residues" evidence="1">
    <location>
        <begin position="2343"/>
        <end position="2366"/>
    </location>
</feature>
<dbReference type="GO" id="GO:0008289">
    <property type="term" value="F:lipid binding"/>
    <property type="evidence" value="ECO:0007669"/>
    <property type="project" value="InterPro"/>
</dbReference>
<feature type="region of interest" description="Disordered" evidence="1">
    <location>
        <begin position="1328"/>
        <end position="1394"/>
    </location>
</feature>
<dbReference type="CDD" id="cd00177">
    <property type="entry name" value="START"/>
    <property type="match status" value="1"/>
</dbReference>
<feature type="region of interest" description="Disordered" evidence="1">
    <location>
        <begin position="1607"/>
        <end position="1630"/>
    </location>
</feature>
<feature type="compositionally biased region" description="Low complexity" evidence="1">
    <location>
        <begin position="1607"/>
        <end position="1620"/>
    </location>
</feature>
<dbReference type="PROSITE" id="PS50896">
    <property type="entry name" value="LISH"/>
    <property type="match status" value="1"/>
</dbReference>
<dbReference type="InterPro" id="IPR023393">
    <property type="entry name" value="START-like_dom_sf"/>
</dbReference>
<feature type="compositionally biased region" description="Polar residues" evidence="1">
    <location>
        <begin position="2640"/>
        <end position="2667"/>
    </location>
</feature>
<feature type="compositionally biased region" description="Basic residues" evidence="1">
    <location>
        <begin position="1922"/>
        <end position="1939"/>
    </location>
</feature>
<feature type="compositionally biased region" description="Gly residues" evidence="1">
    <location>
        <begin position="2782"/>
        <end position="2794"/>
    </location>
</feature>
<feature type="region of interest" description="Disordered" evidence="1">
    <location>
        <begin position="1106"/>
        <end position="1141"/>
    </location>
</feature>
<feature type="compositionally biased region" description="Low complexity" evidence="1">
    <location>
        <begin position="1371"/>
        <end position="1391"/>
    </location>
</feature>
<evidence type="ECO:0000259" key="2">
    <source>
        <dbReference type="PROSITE" id="PS50848"/>
    </source>
</evidence>
<dbReference type="EMBL" id="JABXXO010000009">
    <property type="protein sequence ID" value="KAF7770277.1"/>
    <property type="molecule type" value="Genomic_DNA"/>
</dbReference>
<dbReference type="PROSITE" id="PS50848">
    <property type="entry name" value="START"/>
    <property type="match status" value="1"/>
</dbReference>